<feature type="region of interest" description="Disordered" evidence="2">
    <location>
        <begin position="167"/>
        <end position="273"/>
    </location>
</feature>
<feature type="coiled-coil region" evidence="1">
    <location>
        <begin position="1243"/>
        <end position="1270"/>
    </location>
</feature>
<feature type="compositionally biased region" description="Polar residues" evidence="2">
    <location>
        <begin position="251"/>
        <end position="270"/>
    </location>
</feature>
<evidence type="ECO:0000313" key="4">
    <source>
        <dbReference type="EMBL" id="GAV86686.1"/>
    </source>
</evidence>
<dbReference type="OrthoDB" id="658575at2759"/>
<evidence type="ECO:0000313" key="5">
    <source>
        <dbReference type="Proteomes" id="UP000187406"/>
    </source>
</evidence>
<feature type="compositionally biased region" description="Low complexity" evidence="2">
    <location>
        <begin position="240"/>
        <end position="250"/>
    </location>
</feature>
<dbReference type="PANTHER" id="PTHR47270">
    <property type="entry name" value="PROTEIN MLP1-LIKE"/>
    <property type="match status" value="1"/>
</dbReference>
<proteinExistence type="predicted"/>
<feature type="coiled-coil region" evidence="1">
    <location>
        <begin position="1080"/>
        <end position="1210"/>
    </location>
</feature>
<reference evidence="5" key="1">
    <citation type="submission" date="2016-04" db="EMBL/GenBank/DDBJ databases">
        <title>Cephalotus genome sequencing.</title>
        <authorList>
            <person name="Fukushima K."/>
            <person name="Hasebe M."/>
            <person name="Fang X."/>
        </authorList>
    </citation>
    <scope>NUCLEOTIDE SEQUENCE [LARGE SCALE GENOMIC DNA]</scope>
    <source>
        <strain evidence="5">cv. St1</strain>
    </source>
</reference>
<feature type="domain" description="C2 NT-type" evidence="3">
    <location>
        <begin position="6"/>
        <end position="140"/>
    </location>
</feature>
<protein>
    <submittedName>
        <fullName evidence="4">NT-C2 domain-containing protein</fullName>
    </submittedName>
</protein>
<feature type="coiled-coil region" evidence="1">
    <location>
        <begin position="389"/>
        <end position="451"/>
    </location>
</feature>
<feature type="coiled-coil region" evidence="1">
    <location>
        <begin position="316"/>
        <end position="350"/>
    </location>
</feature>
<feature type="non-terminal residue" evidence="4">
    <location>
        <position position="1500"/>
    </location>
</feature>
<dbReference type="EMBL" id="BDDD01004002">
    <property type="protein sequence ID" value="GAV86686.1"/>
    <property type="molecule type" value="Genomic_DNA"/>
</dbReference>
<dbReference type="InParanoid" id="A0A1Q3D2E5"/>
<keyword evidence="1" id="KW-0175">Coiled coil</keyword>
<feature type="coiled-coil region" evidence="1">
    <location>
        <begin position="1316"/>
        <end position="1419"/>
    </location>
</feature>
<feature type="coiled-coil region" evidence="1">
    <location>
        <begin position="908"/>
        <end position="970"/>
    </location>
</feature>
<accession>A0A1Q3D2E5</accession>
<dbReference type="Pfam" id="PF10358">
    <property type="entry name" value="NT-C2"/>
    <property type="match status" value="1"/>
</dbReference>
<evidence type="ECO:0000259" key="3">
    <source>
        <dbReference type="PROSITE" id="PS51840"/>
    </source>
</evidence>
<sequence length="1500" mass="171119">MFRLHKHKSDKFGDRFDFKFSNFQLLQVPKGWDKVFVSIISLETAKTITKSGKASVRNGNCQWTETLTDSIMISHDETSKETEFIIKFVVAMGSSKSGILGEATLNLASYRSSKSSIPVSLPLRRCNHGTILQVRIQCLTPRAKLRGQQRKDSDSYAEDVSTIDYEDVESKSDVSDGPFTKSFGSSSSNHLDDTSHPGELCSSCSFDSMEGSSEREKYSPQSNLNGIMNNLNGRLDLTGSQSSSPHGSYSVNDSPRSNLSAFNSKVSGSGNHILDHKEELDRVSRSITPSPLRHASSSTDVGEVANVTTKELRVEASMWEQNARKLVIDLEKLQKELFDQSKCRESLEMELSGSHTECGVLRQEIEQLKILLEKSMAKQAATENMMFQAKDMDNNQKELEEEIQLQKESNANLTLQLKKTQESNIELVSVLQELEDTIEKQKIEIDHLKMRTESEEVGVCYNSCKDSKQINPPKQVLAKKMIKASFNSDAEDILAENRVRQLRTEFEPEDNGNLEIQLQRLQELHKTLESTIQFLENSLEEKNHEIEMERDFKAQSLVDCEAQWRGKLTEKEEQIINLEAELSEALNTRDLKEKRYENNECHNIIQENEALKQKVQELERDCNELTDENLELLFKLKESSQDLTNIGPSASFNTLLHDCTDSKFLCKSESEVSNLKSQICELQEEMKKNKILTVEPSADHLLIQYAAMEMNKFLSNLHEQIQLFIANVKKQQYTLDSPLDNKSGCLTDKLETLKSMDFVFHKELAGAILNDFIQLKILAAGKPTVSDEQLEHSEKLSGGVTEADEVQSTLESYIMTEHVIGSSSEGVENLHMEFECEVRDPSKELLEKISEISKLKSDNMLKEEEVESQRQCQRDLETRISYLLKEKSLLERSTEISFREGTITSKCLDDLRNEITILNENMDSQLSANEVLMRKSSELENGKHELEVHLSELENENVQLSERICGLEAQLRYLIDERESNRLELQNSGSRAMNLQGDIRILETETEAQKLDMKQKLQDMQKRWLESQDECECLKAVNLKLQSTAESLIEEYCLLQKSNGELRKQKLILHERCTILESELRETQKVISDILKEIEVLEANYSSTVEEIASKEKAIKLELDALLHEIKNHNEKLVLEESLSTQMCLEKTAEVENLQRDVAHLLEHLSATNCETEKTDSESVLEVFQLRADKARLEDALQEVRGKLLSYESSLNNIQMETKTKIRELIGEATASKQNQEVLMADNEKLLELLEDVKSNKEKLKYNVRGLNLKLKASEYERLQLAEEICGLKDQLQKSSLLQFEVLALKKSISETIFEKERLRASFQLLSGDYEELKSENFNLLQKISSTQMAMSELEECRLRKVVLEEKVLRLEGDLSAREALGSHEAALKNELAQIRRANNQFQWKIKTLEEEKEKFLKRAQTPEQKLEQIELKQDIFESSNVCLSPSSLLFLLLQVDNGQHYGPGSSQVTGVDPWSKIQFLEDELSAALEANGMYRAQLK</sequence>
<evidence type="ECO:0000256" key="1">
    <source>
        <dbReference type="SAM" id="Coils"/>
    </source>
</evidence>
<dbReference type="InterPro" id="IPR019448">
    <property type="entry name" value="NT-C2"/>
</dbReference>
<dbReference type="STRING" id="3775.A0A1Q3D2E5"/>
<dbReference type="PANTHER" id="PTHR47270:SF13">
    <property type="entry name" value="HEAVY CHAIN-LIKE PROTEIN, PUTATIVE-RELATED"/>
    <property type="match status" value="1"/>
</dbReference>
<comment type="caution">
    <text evidence="4">The sequence shown here is derived from an EMBL/GenBank/DDBJ whole genome shotgun (WGS) entry which is preliminary data.</text>
</comment>
<keyword evidence="5" id="KW-1185">Reference proteome</keyword>
<dbReference type="PROSITE" id="PS51840">
    <property type="entry name" value="C2_NT"/>
    <property type="match status" value="1"/>
</dbReference>
<name>A0A1Q3D2E5_CEPFO</name>
<gene>
    <name evidence="4" type="ORF">CFOL_v3_30113</name>
</gene>
<dbReference type="Proteomes" id="UP000187406">
    <property type="component" value="Unassembled WGS sequence"/>
</dbReference>
<organism evidence="4 5">
    <name type="scientific">Cephalotus follicularis</name>
    <name type="common">Albany pitcher plant</name>
    <dbReference type="NCBI Taxonomy" id="3775"/>
    <lineage>
        <taxon>Eukaryota</taxon>
        <taxon>Viridiplantae</taxon>
        <taxon>Streptophyta</taxon>
        <taxon>Embryophyta</taxon>
        <taxon>Tracheophyta</taxon>
        <taxon>Spermatophyta</taxon>
        <taxon>Magnoliopsida</taxon>
        <taxon>eudicotyledons</taxon>
        <taxon>Gunneridae</taxon>
        <taxon>Pentapetalae</taxon>
        <taxon>rosids</taxon>
        <taxon>fabids</taxon>
        <taxon>Oxalidales</taxon>
        <taxon>Cephalotaceae</taxon>
        <taxon>Cephalotus</taxon>
    </lineage>
</organism>
<feature type="compositionally biased region" description="Polar residues" evidence="2">
    <location>
        <begin position="219"/>
        <end position="232"/>
    </location>
</feature>
<feature type="coiled-coil region" evidence="1">
    <location>
        <begin position="511"/>
        <end position="635"/>
    </location>
</feature>
<evidence type="ECO:0000256" key="2">
    <source>
        <dbReference type="SAM" id="MobiDB-lite"/>
    </source>
</evidence>